<evidence type="ECO:0000256" key="2">
    <source>
        <dbReference type="HAMAP-Rule" id="MF_00296"/>
    </source>
</evidence>
<keyword evidence="2 5" id="KW-0012">Acyltransferase</keyword>
<comment type="subcellular location">
    <subcellularLocation>
        <location evidence="2">Cytoplasm</location>
    </subcellularLocation>
</comment>
<dbReference type="HAMAP" id="MF_00296">
    <property type="entry name" value="MetX_acyltransf"/>
    <property type="match status" value="1"/>
</dbReference>
<dbReference type="GO" id="GO:0004414">
    <property type="term" value="F:homoserine O-acetyltransferase activity"/>
    <property type="evidence" value="ECO:0007669"/>
    <property type="project" value="UniProtKB-UniRule"/>
</dbReference>
<evidence type="ECO:0000313" key="5">
    <source>
        <dbReference type="EMBL" id="MBY5958728.1"/>
    </source>
</evidence>
<feature type="binding site" evidence="2">
    <location>
        <position position="316"/>
    </location>
    <ligand>
        <name>substrate</name>
    </ligand>
</feature>
<evidence type="ECO:0000256" key="1">
    <source>
        <dbReference type="ARBA" id="ARBA00022679"/>
    </source>
</evidence>
<feature type="binding site" evidence="2">
    <location>
        <position position="199"/>
    </location>
    <ligand>
        <name>substrate</name>
    </ligand>
</feature>
<organism evidence="5 6">
    <name type="scientific">Membranihabitans marinus</name>
    <dbReference type="NCBI Taxonomy" id="1227546"/>
    <lineage>
        <taxon>Bacteria</taxon>
        <taxon>Pseudomonadati</taxon>
        <taxon>Bacteroidota</taxon>
        <taxon>Saprospiria</taxon>
        <taxon>Saprospirales</taxon>
        <taxon>Saprospiraceae</taxon>
        <taxon>Membranihabitans</taxon>
    </lineage>
</organism>
<comment type="function">
    <text evidence="2">Transfers an acetyl group from acetyl-CoA to L-homoserine, forming acetyl-L-homoserine.</text>
</comment>
<name>A0A953HVR9_9BACT</name>
<dbReference type="EMBL" id="JAHVHU010000010">
    <property type="protein sequence ID" value="MBY5958728.1"/>
    <property type="molecule type" value="Genomic_DNA"/>
</dbReference>
<keyword evidence="6" id="KW-1185">Reference proteome</keyword>
<dbReference type="PIRSF" id="PIRSF000443">
    <property type="entry name" value="Homoser_Ac_trans"/>
    <property type="match status" value="1"/>
</dbReference>
<comment type="caution">
    <text evidence="2">Lacks conserved residue(s) required for the propagation of feature annotation.</text>
</comment>
<reference evidence="5" key="1">
    <citation type="submission" date="2021-06" db="EMBL/GenBank/DDBJ databases">
        <title>44 bacteria genomes isolated from Dapeng, Shenzhen.</title>
        <authorList>
            <person name="Zheng W."/>
            <person name="Yu S."/>
            <person name="Huang Y."/>
        </authorList>
    </citation>
    <scope>NUCLEOTIDE SEQUENCE</scope>
    <source>
        <strain evidence="5">DP5N28-2</strain>
    </source>
</reference>
<protein>
    <recommendedName>
        <fullName evidence="2">Homoserine O-acetyltransferase</fullName>
        <shortName evidence="2">HAT</shortName>
        <ecNumber evidence="2">2.3.1.31</ecNumber>
    </recommendedName>
    <alternativeName>
        <fullName evidence="2">Homoserine transacetylase</fullName>
        <shortName evidence="2">HTA</shortName>
    </alternativeName>
</protein>
<comment type="similarity">
    <text evidence="2">Belongs to the AB hydrolase superfamily. MetX family.</text>
</comment>
<dbReference type="InterPro" id="IPR000073">
    <property type="entry name" value="AB_hydrolase_1"/>
</dbReference>
<feature type="active site" evidence="2 3">
    <location>
        <position position="315"/>
    </location>
</feature>
<dbReference type="InterPro" id="IPR008220">
    <property type="entry name" value="HAT_MetX-like"/>
</dbReference>
<gene>
    <name evidence="5" type="primary">metX</name>
    <name evidence="2" type="synonym">metXA</name>
    <name evidence="5" type="ORF">KUV50_11320</name>
</gene>
<dbReference type="GO" id="GO:0005737">
    <property type="term" value="C:cytoplasm"/>
    <property type="evidence" value="ECO:0007669"/>
    <property type="project" value="UniProtKB-SubCell"/>
</dbReference>
<keyword evidence="2" id="KW-0963">Cytoplasm</keyword>
<dbReference type="Pfam" id="PF00561">
    <property type="entry name" value="Abhydrolase_1"/>
    <property type="match status" value="1"/>
</dbReference>
<sequence>MSTFTYNQPFPLENGEELPRFELAYDTLGTINENRSNVIWICHALTANSKPQEWWPGLVGEGKVFDPRKHFIVCVNMLGSCYGSTNPRSVEPGSKKPYGDRFPLLTNRDMVRAMDLLRQKLGIDQIVLGAGGSMGGQQLLEWNIMHPELFENIFVIGTNAVHSPWGIAFNEAQRMALEADPTLWDSTPDSGKKGLEAARAVAMLSYRNYQAFHQTQQDHPDKLINYRASTYLQYQGQKLSNRFDAQSYYYLTRAMDSHNVGRGRGGVEEALSHIRARALVVGIESDYLFPVNEQRRIAKCLKLSHYLEISTPFGHDGFLIEWDLLDDMVRSFWNNNT</sequence>
<dbReference type="GO" id="GO:0009092">
    <property type="term" value="P:homoserine metabolic process"/>
    <property type="evidence" value="ECO:0007669"/>
    <property type="project" value="TreeGrafter"/>
</dbReference>
<keyword evidence="2" id="KW-0486">Methionine biosynthesis</keyword>
<keyword evidence="2" id="KW-0028">Amino-acid biosynthesis</keyword>
<comment type="subunit">
    <text evidence="2">Homodimer.</text>
</comment>
<comment type="pathway">
    <text evidence="2">Amino-acid biosynthesis; L-methionine biosynthesis via de novo pathway; O-acetyl-L-homoserine from L-homoserine: step 1/1.</text>
</comment>
<dbReference type="NCBIfam" id="TIGR01392">
    <property type="entry name" value="homoserO_Ac_trn"/>
    <property type="match status" value="1"/>
</dbReference>
<evidence type="ECO:0000256" key="3">
    <source>
        <dbReference type="PIRSR" id="PIRSR000443-1"/>
    </source>
</evidence>
<dbReference type="AlphaFoldDB" id="A0A953HVR9"/>
<keyword evidence="1 2" id="KW-0808">Transferase</keyword>
<proteinExistence type="inferred from homology"/>
<feature type="domain" description="AB hydrolase-1" evidence="4">
    <location>
        <begin position="38"/>
        <end position="319"/>
    </location>
</feature>
<comment type="caution">
    <text evidence="5">The sequence shown here is derived from an EMBL/GenBank/DDBJ whole genome shotgun (WGS) entry which is preliminary data.</text>
</comment>
<feature type="active site" evidence="2 3">
    <location>
        <position position="286"/>
    </location>
</feature>
<dbReference type="PANTHER" id="PTHR32268">
    <property type="entry name" value="HOMOSERINE O-ACETYLTRANSFERASE"/>
    <property type="match status" value="1"/>
</dbReference>
<comment type="catalytic activity">
    <reaction evidence="2">
        <text>L-homoserine + acetyl-CoA = O-acetyl-L-homoserine + CoA</text>
        <dbReference type="Rhea" id="RHEA:13701"/>
        <dbReference type="ChEBI" id="CHEBI:57287"/>
        <dbReference type="ChEBI" id="CHEBI:57288"/>
        <dbReference type="ChEBI" id="CHEBI:57476"/>
        <dbReference type="ChEBI" id="CHEBI:57716"/>
        <dbReference type="EC" id="2.3.1.31"/>
    </reaction>
</comment>
<dbReference type="GO" id="GO:0009086">
    <property type="term" value="P:methionine biosynthetic process"/>
    <property type="evidence" value="ECO:0007669"/>
    <property type="project" value="UniProtKB-UniRule"/>
</dbReference>
<dbReference type="PANTHER" id="PTHR32268:SF11">
    <property type="entry name" value="HOMOSERINE O-ACETYLTRANSFERASE"/>
    <property type="match status" value="1"/>
</dbReference>
<evidence type="ECO:0000313" key="6">
    <source>
        <dbReference type="Proteomes" id="UP000753961"/>
    </source>
</evidence>
<dbReference type="Proteomes" id="UP000753961">
    <property type="component" value="Unassembled WGS sequence"/>
</dbReference>
<evidence type="ECO:0000259" key="4">
    <source>
        <dbReference type="Pfam" id="PF00561"/>
    </source>
</evidence>
<dbReference type="InterPro" id="IPR029058">
    <property type="entry name" value="AB_hydrolase_fold"/>
</dbReference>
<feature type="active site" description="Nucleophile" evidence="2 3">
    <location>
        <position position="133"/>
    </location>
</feature>
<dbReference type="Gene3D" id="3.40.50.1820">
    <property type="entry name" value="alpha/beta hydrolase"/>
    <property type="match status" value="1"/>
</dbReference>
<accession>A0A953HVR9</accession>
<dbReference type="EC" id="2.3.1.31" evidence="2"/>
<dbReference type="SUPFAM" id="SSF53474">
    <property type="entry name" value="alpha/beta-Hydrolases"/>
    <property type="match status" value="1"/>
</dbReference>